<feature type="compositionally biased region" description="Low complexity" evidence="1">
    <location>
        <begin position="312"/>
        <end position="326"/>
    </location>
</feature>
<feature type="compositionally biased region" description="Basic and acidic residues" evidence="1">
    <location>
        <begin position="423"/>
        <end position="432"/>
    </location>
</feature>
<comment type="caution">
    <text evidence="3">The sequence shown here is derived from an EMBL/GenBank/DDBJ whole genome shotgun (WGS) entry which is preliminary data.</text>
</comment>
<organism evidence="3 4">
    <name type="scientific">Ignelater luminosus</name>
    <name type="common">Cucubano</name>
    <name type="synonym">Pyrophorus luminosus</name>
    <dbReference type="NCBI Taxonomy" id="2038154"/>
    <lineage>
        <taxon>Eukaryota</taxon>
        <taxon>Metazoa</taxon>
        <taxon>Ecdysozoa</taxon>
        <taxon>Arthropoda</taxon>
        <taxon>Hexapoda</taxon>
        <taxon>Insecta</taxon>
        <taxon>Pterygota</taxon>
        <taxon>Neoptera</taxon>
        <taxon>Endopterygota</taxon>
        <taxon>Coleoptera</taxon>
        <taxon>Polyphaga</taxon>
        <taxon>Elateriformia</taxon>
        <taxon>Elateroidea</taxon>
        <taxon>Elateridae</taxon>
        <taxon>Agrypninae</taxon>
        <taxon>Pyrophorini</taxon>
        <taxon>Ignelater</taxon>
    </lineage>
</organism>
<evidence type="ECO:0000313" key="4">
    <source>
        <dbReference type="Proteomes" id="UP000801492"/>
    </source>
</evidence>
<dbReference type="PANTHER" id="PTHR21557:SF2">
    <property type="entry name" value="CORDON-BLEU PROTEIN-LIKE 1"/>
    <property type="match status" value="1"/>
</dbReference>
<feature type="domain" description="WH2" evidence="2">
    <location>
        <begin position="1732"/>
        <end position="1752"/>
    </location>
</feature>
<feature type="compositionally biased region" description="Basic and acidic residues" evidence="1">
    <location>
        <begin position="296"/>
        <end position="306"/>
    </location>
</feature>
<dbReference type="EMBL" id="VTPC01000965">
    <property type="protein sequence ID" value="KAF2903626.1"/>
    <property type="molecule type" value="Genomic_DNA"/>
</dbReference>
<feature type="compositionally biased region" description="Low complexity" evidence="1">
    <location>
        <begin position="259"/>
        <end position="273"/>
    </location>
</feature>
<dbReference type="GO" id="GO:0003785">
    <property type="term" value="F:actin monomer binding"/>
    <property type="evidence" value="ECO:0007669"/>
    <property type="project" value="InterPro"/>
</dbReference>
<dbReference type="PANTHER" id="PTHR21557">
    <property type="entry name" value="CORDON-BLEU"/>
    <property type="match status" value="1"/>
</dbReference>
<feature type="region of interest" description="Disordered" evidence="1">
    <location>
        <begin position="757"/>
        <end position="832"/>
    </location>
</feature>
<dbReference type="PROSITE" id="PS51082">
    <property type="entry name" value="WH2"/>
    <property type="match status" value="1"/>
</dbReference>
<dbReference type="SUPFAM" id="SSF54236">
    <property type="entry name" value="Ubiquitin-like"/>
    <property type="match status" value="1"/>
</dbReference>
<proteinExistence type="predicted"/>
<dbReference type="InterPro" id="IPR029071">
    <property type="entry name" value="Ubiquitin-like_domsf"/>
</dbReference>
<evidence type="ECO:0000313" key="3">
    <source>
        <dbReference type="EMBL" id="KAF2903626.1"/>
    </source>
</evidence>
<keyword evidence="4" id="KW-1185">Reference proteome</keyword>
<feature type="compositionally biased region" description="Polar residues" evidence="1">
    <location>
        <begin position="1594"/>
        <end position="1605"/>
    </location>
</feature>
<evidence type="ECO:0000256" key="1">
    <source>
        <dbReference type="SAM" id="MobiDB-lite"/>
    </source>
</evidence>
<reference evidence="3" key="1">
    <citation type="submission" date="2019-08" db="EMBL/GenBank/DDBJ databases">
        <title>The genome of the North American firefly Photinus pyralis.</title>
        <authorList>
            <consortium name="Photinus pyralis genome working group"/>
            <person name="Fallon T.R."/>
            <person name="Sander Lower S.E."/>
            <person name="Weng J.-K."/>
        </authorList>
    </citation>
    <scope>NUCLEOTIDE SEQUENCE</scope>
    <source>
        <strain evidence="3">TRF0915ILg1</strain>
        <tissue evidence="3">Whole body</tissue>
    </source>
</reference>
<feature type="compositionally biased region" description="Polar residues" evidence="1">
    <location>
        <begin position="805"/>
        <end position="824"/>
    </location>
</feature>
<feature type="compositionally biased region" description="Polar residues" evidence="1">
    <location>
        <begin position="641"/>
        <end position="657"/>
    </location>
</feature>
<protein>
    <recommendedName>
        <fullName evidence="2">WH2 domain-containing protein</fullName>
    </recommendedName>
</protein>
<feature type="region of interest" description="Disordered" evidence="1">
    <location>
        <begin position="636"/>
        <end position="657"/>
    </location>
</feature>
<accession>A0A8K0DG94</accession>
<feature type="region of interest" description="Disordered" evidence="1">
    <location>
        <begin position="1307"/>
        <end position="1345"/>
    </location>
</feature>
<dbReference type="InterPro" id="IPR039895">
    <property type="entry name" value="COBL-like"/>
</dbReference>
<dbReference type="Gene3D" id="3.10.20.90">
    <property type="entry name" value="Phosphatidylinositol 3-kinase Catalytic Subunit, Chain A, domain 1"/>
    <property type="match status" value="1"/>
</dbReference>
<feature type="region of interest" description="Disordered" evidence="1">
    <location>
        <begin position="1594"/>
        <end position="1614"/>
    </location>
</feature>
<feature type="compositionally biased region" description="Polar residues" evidence="1">
    <location>
        <begin position="358"/>
        <end position="377"/>
    </location>
</feature>
<feature type="compositionally biased region" description="Polar residues" evidence="1">
    <location>
        <begin position="233"/>
        <end position="243"/>
    </location>
</feature>
<feature type="compositionally biased region" description="Polar residues" evidence="1">
    <location>
        <begin position="768"/>
        <end position="798"/>
    </location>
</feature>
<sequence>MMQITEDTPPDMLAGAMDLTVHLPTGRTVKMSVERSTPMMDLLVQITTAHHLQHSGHILQALEMAPSSGHTDKILPYKPNTPIGALDTQHVKVIPKNRSIPILKNVSVGHQPFESTFRLQVHLPRNQLYVIRVSQNVYLGDIMKKVCEEKNLDSVKYEFRHPGNLDEVLDPKLTLSDYQITEVYIVSKGTVGLAQAFSSSDIMALRKEEERKQLQARTGGGVFSLIFKRGKTSMGSGSLSSENRSISPSHSDDSRSVTPPAIQQQILPPITQEPQPPVEKPKPPQRKRRPAPKPPQHTDNRKDSTDKPPSQISGISDSNTNSSDSSGYHEPSVLSDNCNTSLPRRPKSTVINEVVNEEAQSGENSRSNGNLSKMANFSKSTTSITSRKKKAAPPPPPVLKSEPAIANPEKASPVVASPPVKSEVTDRNETKSETPVNENIPANGSSNNQIKTSPKPPPRNKVASEHPKPTPRVKPVVVDNPIPQARRPVRHTKEDPQLDIQDDESVTNQELTKINNNNNQAATISTTNEALMEQMETKMDENEIVNSVTSALIEVYKSSDTLVLDNNDLDVTNEKSAVSCNSSDILEDKKPPEVIAVIPKKSESLTSLSSHNSSFDTIGRKRGFNIGTSLLSMNDNEETRSVNSQQENADNLSVSSKDSYAISNNPMDDYEINDLNIEIFNSSFSKGSKHTKKILHELHGMHDLDSEYEMKKNRSASSLRSCESMPSFLEQSNIKKWKNMQELDHISIGSDTTSFGPSRWVVGDTSDTESVTTPQTKESPQISLNSSAALSRQESRNSIVPDGITTPTKGSLQYENINSKPSSDTSRRESRNSIVLENKISPSESINSSKRSSYISSRNSIVLENTNSSDIVVSLRKDSKSINHETTPEIQNLNETSPKSNFSFKPSTDNVVQVQTISEVRVNNNENPKLDDTEELTDLESEWQYQLPSPPTAFRDSSPTNLTDVTNYDTITLQEFKEESVVTNPELFEKLRLVKESRCETETISDFNSIMSDDDKPMLSKLTLENLEKRKSLVYNRELSTSLKIAQESISSSSNVNNRSIDETSSKRSSMLSELEEVIHNGGSKSLARHNSCVTEKTIKPVVDSNLPNFKISTYDNPKRKINIFEDDSVRSNDSSIKTTSYIDLSTSKSGNFNCTEKTFFTTKNSYIGRSMENISFKKQNIELQSDDDGFKKPQEFGKYKTSARSNFFVKHQPSEMHNNVTRSESFSINYSMPVWKPHNPVQRSKSQVALNKYKEEQETKIENDEHLSKSNSLFDVSGLQSLEVMRMIQTKLNTPSNSTEHLLELDSDKQESRKNSVSLEQDVPVSISKAEPESTTNTKTYRYQGPPAINLSTWSERPKTKVSLKEDTDYKINNKDSTDSKIKVSTSNNVEIKHYTNGVNQKSQDSSNVSIKINGTEPITTQESGNVVIKIGESQQPKSVDNFSTRFISHATAVGYRKPLANVNKIEKTVRPHSVAFESDFDISRVPIVRSVELKKPFKESSQVNNTTITQINSINNNSESVNKYADIYRSTESVNEINNLKPQTKNSSVYLSTESVNRPVVRVNSFAQNRPVPVVMGFRGSEIVNDNTARSRKSWNVPNSYSTLPLKPNPEPPAKNTTFVPNSNVPFSQITLKRIDSNKVSTNDNNNANNVNKLFGNVMLRNTSSQIKSNANNRYSTGSQFGIINNYETNNKYSNGIDTVATPPPPPIMPKVTSVTKKVTIKNPEPTGDSRDELLNSIRNFGGMKGLRHVKV</sequence>
<feature type="region of interest" description="Disordered" evidence="1">
    <location>
        <begin position="232"/>
        <end position="477"/>
    </location>
</feature>
<gene>
    <name evidence="3" type="ORF">ILUMI_02558</name>
</gene>
<feature type="compositionally biased region" description="Polar residues" evidence="1">
    <location>
        <begin position="433"/>
        <end position="452"/>
    </location>
</feature>
<dbReference type="InterPro" id="IPR003124">
    <property type="entry name" value="WH2_dom"/>
</dbReference>
<dbReference type="OrthoDB" id="8882621at2759"/>
<dbReference type="Proteomes" id="UP000801492">
    <property type="component" value="Unassembled WGS sequence"/>
</dbReference>
<evidence type="ECO:0000259" key="2">
    <source>
        <dbReference type="PROSITE" id="PS51082"/>
    </source>
</evidence>
<name>A0A8K0DG94_IGNLU</name>